<dbReference type="PROSITE" id="PS51891">
    <property type="entry name" value="CENP_V_GFA"/>
    <property type="match status" value="1"/>
</dbReference>
<name>A0AA90YW36_9RHOB</name>
<dbReference type="PANTHER" id="PTHR33337">
    <property type="entry name" value="GFA DOMAIN-CONTAINING PROTEIN"/>
    <property type="match status" value="1"/>
</dbReference>
<dbReference type="EMBL" id="WVRA01000010">
    <property type="protein sequence ID" value="NOE20491.1"/>
    <property type="molecule type" value="Genomic_DNA"/>
</dbReference>
<evidence type="ECO:0000259" key="5">
    <source>
        <dbReference type="PROSITE" id="PS51891"/>
    </source>
</evidence>
<dbReference type="Proteomes" id="UP000597886">
    <property type="component" value="Unassembled WGS sequence"/>
</dbReference>
<dbReference type="Gene3D" id="3.90.1590.10">
    <property type="entry name" value="glutathione-dependent formaldehyde- activating enzyme (gfa)"/>
    <property type="match status" value="1"/>
</dbReference>
<dbReference type="PANTHER" id="PTHR33337:SF40">
    <property type="entry name" value="CENP-V_GFA DOMAIN-CONTAINING PROTEIN-RELATED"/>
    <property type="match status" value="1"/>
</dbReference>
<evidence type="ECO:0000256" key="2">
    <source>
        <dbReference type="ARBA" id="ARBA00022723"/>
    </source>
</evidence>
<feature type="domain" description="CENP-V/GFA" evidence="5">
    <location>
        <begin position="5"/>
        <end position="110"/>
    </location>
</feature>
<evidence type="ECO:0000256" key="1">
    <source>
        <dbReference type="ARBA" id="ARBA00005495"/>
    </source>
</evidence>
<keyword evidence="4" id="KW-0456">Lyase</keyword>
<evidence type="ECO:0000256" key="4">
    <source>
        <dbReference type="ARBA" id="ARBA00023239"/>
    </source>
</evidence>
<reference evidence="6" key="1">
    <citation type="submission" date="2019-12" db="EMBL/GenBank/DDBJ databases">
        <title>Ruegeria JWLKs population differentiation of coral mucus and skeleton niches.</title>
        <authorList>
            <person name="Luo D."/>
        </authorList>
    </citation>
    <scope>NUCLEOTIDE SEQUENCE</scope>
    <source>
        <strain evidence="6">HKCCD6181</strain>
    </source>
</reference>
<dbReference type="Pfam" id="PF04828">
    <property type="entry name" value="GFA"/>
    <property type="match status" value="1"/>
</dbReference>
<dbReference type="AlphaFoldDB" id="A0AA90YW36"/>
<evidence type="ECO:0000256" key="3">
    <source>
        <dbReference type="ARBA" id="ARBA00022833"/>
    </source>
</evidence>
<keyword evidence="3" id="KW-0862">Zinc</keyword>
<dbReference type="GO" id="GO:0046872">
    <property type="term" value="F:metal ion binding"/>
    <property type="evidence" value="ECO:0007669"/>
    <property type="project" value="UniProtKB-KW"/>
</dbReference>
<comment type="similarity">
    <text evidence="1">Belongs to the Gfa family.</text>
</comment>
<organism evidence="6 7">
    <name type="scientific">Ruegeria atlantica</name>
    <dbReference type="NCBI Taxonomy" id="81569"/>
    <lineage>
        <taxon>Bacteria</taxon>
        <taxon>Pseudomonadati</taxon>
        <taxon>Pseudomonadota</taxon>
        <taxon>Alphaproteobacteria</taxon>
        <taxon>Rhodobacterales</taxon>
        <taxon>Roseobacteraceae</taxon>
        <taxon>Ruegeria</taxon>
    </lineage>
</organism>
<dbReference type="InterPro" id="IPR011057">
    <property type="entry name" value="Mss4-like_sf"/>
</dbReference>
<proteinExistence type="inferred from homology"/>
<dbReference type="GO" id="GO:0016846">
    <property type="term" value="F:carbon-sulfur lyase activity"/>
    <property type="evidence" value="ECO:0007669"/>
    <property type="project" value="InterPro"/>
</dbReference>
<sequence length="130" mass="14165">MAEILEGGCFCGEVRYQVTGSAVMQLMCFCSDCLSMTGTDGYAGYMIKSEDLQLLKGKPRTFEKTSKEGRPVIKHFCGTCGSGLWGVTAFGLTSIAAGTLDEPNNFKPTSKVFVKDAPNWARVPHHLEEM</sequence>
<protein>
    <recommendedName>
        <fullName evidence="5">CENP-V/GFA domain-containing protein</fullName>
    </recommendedName>
</protein>
<dbReference type="SUPFAM" id="SSF51316">
    <property type="entry name" value="Mss4-like"/>
    <property type="match status" value="1"/>
</dbReference>
<evidence type="ECO:0000313" key="7">
    <source>
        <dbReference type="Proteomes" id="UP000597886"/>
    </source>
</evidence>
<comment type="caution">
    <text evidence="6">The sequence shown here is derived from an EMBL/GenBank/DDBJ whole genome shotgun (WGS) entry which is preliminary data.</text>
</comment>
<accession>A0AA90YW36</accession>
<keyword evidence="2" id="KW-0479">Metal-binding</keyword>
<gene>
    <name evidence="6" type="ORF">GS634_20385</name>
</gene>
<evidence type="ECO:0000313" key="6">
    <source>
        <dbReference type="EMBL" id="NOE20491.1"/>
    </source>
</evidence>
<dbReference type="InterPro" id="IPR006913">
    <property type="entry name" value="CENP-V/GFA"/>
</dbReference>
<dbReference type="RefSeq" id="WP_152460663.1">
    <property type="nucleotide sequence ID" value="NZ_WVRA01000010.1"/>
</dbReference>